<evidence type="ECO:0008006" key="5">
    <source>
        <dbReference type="Google" id="ProtNLM"/>
    </source>
</evidence>
<comment type="caution">
    <text evidence="3">The sequence shown here is derived from an EMBL/GenBank/DDBJ whole genome shotgun (WGS) entry which is preliminary data.</text>
</comment>
<keyword evidence="2" id="KW-0812">Transmembrane</keyword>
<keyword evidence="2" id="KW-1133">Transmembrane helix</keyword>
<dbReference type="OrthoDB" id="5358884at2759"/>
<feature type="transmembrane region" description="Helical" evidence="2">
    <location>
        <begin position="73"/>
        <end position="92"/>
    </location>
</feature>
<accession>A0A5M8PSC1</accession>
<evidence type="ECO:0000313" key="3">
    <source>
        <dbReference type="EMBL" id="KAA6411882.1"/>
    </source>
</evidence>
<evidence type="ECO:0000256" key="1">
    <source>
        <dbReference type="SAM" id="MobiDB-lite"/>
    </source>
</evidence>
<name>A0A5M8PSC1_9LECA</name>
<proteinExistence type="predicted"/>
<protein>
    <recommendedName>
        <fullName evidence="5">Apple domain-containing protein</fullName>
    </recommendedName>
</protein>
<sequence>MESYQCPDHEGLQVADLSVLHPAKRSANREAFYHPQPSISSRISPGDLQQLPKVSQGKSQRKTTIGGLRQPTFWLALALAVVIIVAAVGGGVRGSLAVKNASNSRCPLPTAAIANTAKETANESAEHTIAQTILQTVLQTASQISTQTVTRSVTQIKLQTVTEIAASTLIPCPVPTSLTNFSVPAPSTVASVALDCPNLTGQSYISATNHTFTQSCNHDYLNGTSAAGNVGTIHDIVGIIAYSMNDCMDACSTMNQLQYGLVCAGVTFNAAMSMMYAHRANCFLKNATGPGTECTMCASAKIIAV</sequence>
<reference evidence="3 4" key="1">
    <citation type="submission" date="2019-09" db="EMBL/GenBank/DDBJ databases">
        <title>The hologenome of the rock-dwelling lichen Lasallia pustulata.</title>
        <authorList>
            <person name="Greshake Tzovaras B."/>
            <person name="Segers F."/>
            <person name="Bicker A."/>
            <person name="Dal Grande F."/>
            <person name="Otte J."/>
            <person name="Hankeln T."/>
            <person name="Schmitt I."/>
            <person name="Ebersberger I."/>
        </authorList>
    </citation>
    <scope>NUCLEOTIDE SEQUENCE [LARGE SCALE GENOMIC DNA]</scope>
    <source>
        <strain evidence="3">A1-1</strain>
    </source>
</reference>
<dbReference type="AlphaFoldDB" id="A0A5M8PSC1"/>
<organism evidence="3 4">
    <name type="scientific">Lasallia pustulata</name>
    <dbReference type="NCBI Taxonomy" id="136370"/>
    <lineage>
        <taxon>Eukaryota</taxon>
        <taxon>Fungi</taxon>
        <taxon>Dikarya</taxon>
        <taxon>Ascomycota</taxon>
        <taxon>Pezizomycotina</taxon>
        <taxon>Lecanoromycetes</taxon>
        <taxon>OSLEUM clade</taxon>
        <taxon>Umbilicariomycetidae</taxon>
        <taxon>Umbilicariales</taxon>
        <taxon>Umbilicariaceae</taxon>
        <taxon>Lasallia</taxon>
    </lineage>
</organism>
<dbReference type="Proteomes" id="UP000324767">
    <property type="component" value="Unassembled WGS sequence"/>
</dbReference>
<evidence type="ECO:0000256" key="2">
    <source>
        <dbReference type="SAM" id="Phobius"/>
    </source>
</evidence>
<dbReference type="EMBL" id="VXIT01000006">
    <property type="protein sequence ID" value="KAA6411882.1"/>
    <property type="molecule type" value="Genomic_DNA"/>
</dbReference>
<gene>
    <name evidence="3" type="ORF">FRX48_04032</name>
</gene>
<keyword evidence="2" id="KW-0472">Membrane</keyword>
<feature type="region of interest" description="Disordered" evidence="1">
    <location>
        <begin position="34"/>
        <end position="62"/>
    </location>
</feature>
<evidence type="ECO:0000313" key="4">
    <source>
        <dbReference type="Proteomes" id="UP000324767"/>
    </source>
</evidence>